<comment type="caution">
    <text evidence="2">The sequence shown here is derived from an EMBL/GenBank/DDBJ whole genome shotgun (WGS) entry which is preliminary data.</text>
</comment>
<keyword evidence="1" id="KW-1133">Transmembrane helix</keyword>
<protein>
    <submittedName>
        <fullName evidence="2">Uncharacterized protein</fullName>
    </submittedName>
</protein>
<accession>A0A928KQY2</accession>
<evidence type="ECO:0000256" key="1">
    <source>
        <dbReference type="SAM" id="Phobius"/>
    </source>
</evidence>
<organism evidence="2 3">
    <name type="scientific">Faecalispora sporosphaeroides</name>
    <dbReference type="NCBI Taxonomy" id="1549"/>
    <lineage>
        <taxon>Bacteria</taxon>
        <taxon>Bacillati</taxon>
        <taxon>Bacillota</taxon>
        <taxon>Clostridia</taxon>
        <taxon>Eubacteriales</taxon>
        <taxon>Oscillospiraceae</taxon>
        <taxon>Faecalispora</taxon>
    </lineage>
</organism>
<dbReference type="RefSeq" id="WP_020071925.1">
    <property type="nucleotide sequence ID" value="NZ_JBKWRC010000001.1"/>
</dbReference>
<dbReference type="AlphaFoldDB" id="A0A928KQY2"/>
<evidence type="ECO:0000313" key="2">
    <source>
        <dbReference type="EMBL" id="MBE6833107.1"/>
    </source>
</evidence>
<evidence type="ECO:0000313" key="3">
    <source>
        <dbReference type="Proteomes" id="UP000754750"/>
    </source>
</evidence>
<proteinExistence type="predicted"/>
<feature type="transmembrane region" description="Helical" evidence="1">
    <location>
        <begin position="12"/>
        <end position="31"/>
    </location>
</feature>
<dbReference type="EMBL" id="SVNY01000002">
    <property type="protein sequence ID" value="MBE6833107.1"/>
    <property type="molecule type" value="Genomic_DNA"/>
</dbReference>
<feature type="transmembrane region" description="Helical" evidence="1">
    <location>
        <begin position="79"/>
        <end position="98"/>
    </location>
</feature>
<name>A0A928KQY2_9FIRM</name>
<sequence>MKQLSLLNRISTVLNFIVIALAIFSWLASGWNNPTVMATSFVLMCACFWVSTAALIADSVRSGSYRNKRTRVSFIVRDLFALAAAILLTLYTVVTYFVA</sequence>
<feature type="transmembrane region" description="Helical" evidence="1">
    <location>
        <begin position="37"/>
        <end position="58"/>
    </location>
</feature>
<reference evidence="2" key="1">
    <citation type="submission" date="2019-04" db="EMBL/GenBank/DDBJ databases">
        <title>Evolution of Biomass-Degrading Anaerobic Consortia Revealed by Metagenomics.</title>
        <authorList>
            <person name="Peng X."/>
        </authorList>
    </citation>
    <scope>NUCLEOTIDE SEQUENCE</scope>
    <source>
        <strain evidence="2">SIG551</strain>
    </source>
</reference>
<dbReference type="Proteomes" id="UP000754750">
    <property type="component" value="Unassembled WGS sequence"/>
</dbReference>
<keyword evidence="1" id="KW-0812">Transmembrane</keyword>
<keyword evidence="1" id="KW-0472">Membrane</keyword>
<gene>
    <name evidence="2" type="ORF">E7512_05910</name>
</gene>